<name>A0A2P5A584_PARAD</name>
<evidence type="ECO:0000313" key="3">
    <source>
        <dbReference type="Proteomes" id="UP000237105"/>
    </source>
</evidence>
<organism evidence="2 3">
    <name type="scientific">Parasponia andersonii</name>
    <name type="common">Sponia andersonii</name>
    <dbReference type="NCBI Taxonomy" id="3476"/>
    <lineage>
        <taxon>Eukaryota</taxon>
        <taxon>Viridiplantae</taxon>
        <taxon>Streptophyta</taxon>
        <taxon>Embryophyta</taxon>
        <taxon>Tracheophyta</taxon>
        <taxon>Spermatophyta</taxon>
        <taxon>Magnoliopsida</taxon>
        <taxon>eudicotyledons</taxon>
        <taxon>Gunneridae</taxon>
        <taxon>Pentapetalae</taxon>
        <taxon>rosids</taxon>
        <taxon>fabids</taxon>
        <taxon>Rosales</taxon>
        <taxon>Cannabaceae</taxon>
        <taxon>Parasponia</taxon>
    </lineage>
</organism>
<dbReference type="EMBL" id="JXTB01000947">
    <property type="protein sequence ID" value="PON31711.1"/>
    <property type="molecule type" value="Genomic_DNA"/>
</dbReference>
<comment type="caution">
    <text evidence="2">The sequence shown here is derived from an EMBL/GenBank/DDBJ whole genome shotgun (WGS) entry which is preliminary data.</text>
</comment>
<reference evidence="3" key="1">
    <citation type="submission" date="2016-06" db="EMBL/GenBank/DDBJ databases">
        <title>Parallel loss of symbiosis genes in relatives of nitrogen-fixing non-legume Parasponia.</title>
        <authorList>
            <person name="Van Velzen R."/>
            <person name="Holmer R."/>
            <person name="Bu F."/>
            <person name="Rutten L."/>
            <person name="Van Zeijl A."/>
            <person name="Liu W."/>
            <person name="Santuari L."/>
            <person name="Cao Q."/>
            <person name="Sharma T."/>
            <person name="Shen D."/>
            <person name="Roswanjaya Y."/>
            <person name="Wardhani T."/>
            <person name="Kalhor M.S."/>
            <person name="Jansen J."/>
            <person name="Van den Hoogen J."/>
            <person name="Gungor B."/>
            <person name="Hartog M."/>
            <person name="Hontelez J."/>
            <person name="Verver J."/>
            <person name="Yang W.-C."/>
            <person name="Schijlen E."/>
            <person name="Repin R."/>
            <person name="Schilthuizen M."/>
            <person name="Schranz E."/>
            <person name="Heidstra R."/>
            <person name="Miyata K."/>
            <person name="Fedorova E."/>
            <person name="Kohlen W."/>
            <person name="Bisseling T."/>
            <person name="Smit S."/>
            <person name="Geurts R."/>
        </authorList>
    </citation>
    <scope>NUCLEOTIDE SEQUENCE [LARGE SCALE GENOMIC DNA]</scope>
    <source>
        <strain evidence="3">cv. WU1-14</strain>
    </source>
</reference>
<gene>
    <name evidence="2" type="ORF">PanWU01x14_367590</name>
</gene>
<evidence type="ECO:0000313" key="2">
    <source>
        <dbReference type="EMBL" id="PON31711.1"/>
    </source>
</evidence>
<sequence>MALSRMTTRSTRPDAEGNSREAQPNLEQKLDQILAVLTEANQKAKMAHEAILSLSNAGDWVLSSTI</sequence>
<evidence type="ECO:0000256" key="1">
    <source>
        <dbReference type="SAM" id="MobiDB-lite"/>
    </source>
</evidence>
<keyword evidence="3" id="KW-1185">Reference proteome</keyword>
<accession>A0A2P5A584</accession>
<dbReference type="Proteomes" id="UP000237105">
    <property type="component" value="Unassembled WGS sequence"/>
</dbReference>
<dbReference type="AlphaFoldDB" id="A0A2P5A584"/>
<proteinExistence type="predicted"/>
<protein>
    <submittedName>
        <fullName evidence="2">Uncharacterized protein</fullName>
    </submittedName>
</protein>
<feature type="region of interest" description="Disordered" evidence="1">
    <location>
        <begin position="1"/>
        <end position="26"/>
    </location>
</feature>
<feature type="compositionally biased region" description="Polar residues" evidence="1">
    <location>
        <begin position="1"/>
        <end position="10"/>
    </location>
</feature>